<dbReference type="InterPro" id="IPR017850">
    <property type="entry name" value="Alkaline_phosphatase_core_sf"/>
</dbReference>
<evidence type="ECO:0000313" key="2">
    <source>
        <dbReference type="EMBL" id="MBJ3774645.1"/>
    </source>
</evidence>
<dbReference type="EMBL" id="JAEKJA010000001">
    <property type="protein sequence ID" value="MBJ3774645.1"/>
    <property type="molecule type" value="Genomic_DNA"/>
</dbReference>
<dbReference type="Proteomes" id="UP000609531">
    <property type="component" value="Unassembled WGS sequence"/>
</dbReference>
<dbReference type="GO" id="GO:0015024">
    <property type="term" value="F:glucuronate-2-sulfatase activity"/>
    <property type="evidence" value="ECO:0007669"/>
    <property type="project" value="TreeGrafter"/>
</dbReference>
<evidence type="ECO:0000259" key="1">
    <source>
        <dbReference type="Pfam" id="PF00884"/>
    </source>
</evidence>
<dbReference type="AlphaFoldDB" id="A0A934IMJ2"/>
<dbReference type="PANTHER" id="PTHR46615">
    <property type="entry name" value="ARYLSULFATASE K"/>
    <property type="match status" value="1"/>
</dbReference>
<sequence length="479" mass="52295">MSDEHSKRVAGFYGNETIKTPHLDALAARGTVFDAAYTNCPICVPARAAFATGRYVHQIGHWDNAFPYAGTPPAWGHRLQAAGHRCDSIGKLHYRGSTDPAGFDDEILPLHVLNGEGDIQGMIRRPPPKRPSTAQLAGDAGPGESTYIAYDRQIRDAACDWLRAAAAGERGEGWTCFVSFVCPHFPLVASPEFFDLYPLDEVPMPRLREAGDFPDHPVLRTLRAVQSYEDHFRDEEHVRIAVAAYYGMVSFLDDNVGRILATLEATGLAEDTVVIYASDHGDNLGTRTFWGKSNMYEESAAIPMIMAGKDVPAGRRVATPVSLIDAHPTILEAVGVAPDPADADLPGRSLFAIVEGADFDRTAFSEYHAVASITGIFMVRFGRYKYVYYVDHRPQLYDLEADPFETRDLALEAGYEAVLVEGERRLREICDPEAVNARAFADQAARIEALGGSEKVMSAGSFPYTPAPGETPRISGGPA</sequence>
<comment type="caution">
    <text evidence="2">The sequence shown here is derived from an EMBL/GenBank/DDBJ whole genome shotgun (WGS) entry which is preliminary data.</text>
</comment>
<dbReference type="PANTHER" id="PTHR46615:SF1">
    <property type="entry name" value="ARYLSULFATASE K"/>
    <property type="match status" value="1"/>
</dbReference>
<feature type="domain" description="Sulfatase N-terminal" evidence="1">
    <location>
        <begin position="5"/>
        <end position="336"/>
    </location>
</feature>
<keyword evidence="3" id="KW-1185">Reference proteome</keyword>
<dbReference type="SUPFAM" id="SSF53649">
    <property type="entry name" value="Alkaline phosphatase-like"/>
    <property type="match status" value="1"/>
</dbReference>
<gene>
    <name evidence="2" type="ORF">JCR33_03045</name>
</gene>
<evidence type="ECO:0000313" key="3">
    <source>
        <dbReference type="Proteomes" id="UP000609531"/>
    </source>
</evidence>
<proteinExistence type="predicted"/>
<dbReference type="GO" id="GO:0004065">
    <property type="term" value="F:arylsulfatase activity"/>
    <property type="evidence" value="ECO:0007669"/>
    <property type="project" value="TreeGrafter"/>
</dbReference>
<keyword evidence="2" id="KW-0378">Hydrolase</keyword>
<accession>A0A934IMJ2</accession>
<dbReference type="InterPro" id="IPR000917">
    <property type="entry name" value="Sulfatase_N"/>
</dbReference>
<dbReference type="Gene3D" id="3.40.720.10">
    <property type="entry name" value="Alkaline Phosphatase, subunit A"/>
    <property type="match status" value="1"/>
</dbReference>
<protein>
    <submittedName>
        <fullName evidence="2">Sulfatase-like hydrolase/transferase</fullName>
    </submittedName>
</protein>
<dbReference type="Pfam" id="PF00884">
    <property type="entry name" value="Sulfatase"/>
    <property type="match status" value="1"/>
</dbReference>
<reference evidence="2" key="1">
    <citation type="submission" date="2020-12" db="EMBL/GenBank/DDBJ databases">
        <title>Bacterial taxonomy.</title>
        <authorList>
            <person name="Pan X."/>
        </authorList>
    </citation>
    <scope>NUCLEOTIDE SEQUENCE</scope>
    <source>
        <strain evidence="2">B2012</strain>
    </source>
</reference>
<dbReference type="InterPro" id="IPR051849">
    <property type="entry name" value="GAG-degrading_sulfatase"/>
</dbReference>
<dbReference type="CDD" id="cd16037">
    <property type="entry name" value="sulfatase_like"/>
    <property type="match status" value="1"/>
</dbReference>
<name>A0A934IMJ2_9HYPH</name>
<organism evidence="2 3">
    <name type="scientific">Acuticoccus mangrovi</name>
    <dbReference type="NCBI Taxonomy" id="2796142"/>
    <lineage>
        <taxon>Bacteria</taxon>
        <taxon>Pseudomonadati</taxon>
        <taxon>Pseudomonadota</taxon>
        <taxon>Alphaproteobacteria</taxon>
        <taxon>Hyphomicrobiales</taxon>
        <taxon>Amorphaceae</taxon>
        <taxon>Acuticoccus</taxon>
    </lineage>
</organism>